<accession>A0ACC0F314</accession>
<evidence type="ECO:0000313" key="2">
    <source>
        <dbReference type="Proteomes" id="UP001060215"/>
    </source>
</evidence>
<sequence>MHHEALLEALPSDNVGFNVKNVAVKDPKCGFVASNSKDDLAKEVANLISPVIIMNHPRQIGNDYAPVLDCHTSHIAVKFAELVKMIPSKPMVVETFSEYAHFQLNPPKTPPNSNPKPFNNPLCSTPWNKGFLLNRGEVIRSDLRPVVRPVNPLDIRPFIQNEGYYLQLRAKDTLLNAFLVATKRFSSVPSQLLTQICLALSALILHVVEHSKPIEQLFYSLENIVLPEVVKDQITDSIISLARRGEYGREQSKKRLDAGSQLQERDKKILHSLLSWLGTSQRFPPSSLAAHPLLNFVFNSLQVSLSFNLAIKVLAELLSRHELVWFHLEEYKATTD</sequence>
<comment type="caution">
    <text evidence="1">The sequence shown here is derived from an EMBL/GenBank/DDBJ whole genome shotgun (WGS) entry which is preliminary data.</text>
</comment>
<keyword evidence="2" id="KW-1185">Reference proteome</keyword>
<gene>
    <name evidence="1" type="ORF">LOK49_LG15G02034</name>
</gene>
<reference evidence="1 2" key="1">
    <citation type="journal article" date="2022" name="Plant J.">
        <title>Chromosome-level genome of Camellia lanceoleosa provides a valuable resource for understanding genome evolution and self-incompatibility.</title>
        <authorList>
            <person name="Gong W."/>
            <person name="Xiao S."/>
            <person name="Wang L."/>
            <person name="Liao Z."/>
            <person name="Chang Y."/>
            <person name="Mo W."/>
            <person name="Hu G."/>
            <person name="Li W."/>
            <person name="Zhao G."/>
            <person name="Zhu H."/>
            <person name="Hu X."/>
            <person name="Ji K."/>
            <person name="Xiang X."/>
            <person name="Song Q."/>
            <person name="Yuan D."/>
            <person name="Jin S."/>
            <person name="Zhang L."/>
        </authorList>
    </citation>
    <scope>NUCLEOTIDE SEQUENCE [LARGE SCALE GENOMIC DNA]</scope>
    <source>
        <strain evidence="1">SQ_2022a</strain>
    </source>
</reference>
<dbReference type="Proteomes" id="UP001060215">
    <property type="component" value="Chromosome 11"/>
</dbReference>
<evidence type="ECO:0000313" key="1">
    <source>
        <dbReference type="EMBL" id="KAI7982968.1"/>
    </source>
</evidence>
<proteinExistence type="predicted"/>
<name>A0ACC0F314_9ERIC</name>
<dbReference type="EMBL" id="CM045768">
    <property type="protein sequence ID" value="KAI7982968.1"/>
    <property type="molecule type" value="Genomic_DNA"/>
</dbReference>
<protein>
    <submittedName>
        <fullName evidence="1">Uncharacterized protein</fullName>
    </submittedName>
</protein>
<organism evidence="1 2">
    <name type="scientific">Camellia lanceoleosa</name>
    <dbReference type="NCBI Taxonomy" id="1840588"/>
    <lineage>
        <taxon>Eukaryota</taxon>
        <taxon>Viridiplantae</taxon>
        <taxon>Streptophyta</taxon>
        <taxon>Embryophyta</taxon>
        <taxon>Tracheophyta</taxon>
        <taxon>Spermatophyta</taxon>
        <taxon>Magnoliopsida</taxon>
        <taxon>eudicotyledons</taxon>
        <taxon>Gunneridae</taxon>
        <taxon>Pentapetalae</taxon>
        <taxon>asterids</taxon>
        <taxon>Ericales</taxon>
        <taxon>Theaceae</taxon>
        <taxon>Camellia</taxon>
    </lineage>
</organism>